<dbReference type="STRING" id="7102.A0A2A4J291"/>
<dbReference type="AlphaFoldDB" id="A0A2A4J291"/>
<dbReference type="EMBL" id="NWSH01004073">
    <property type="protein sequence ID" value="PCG65512.1"/>
    <property type="molecule type" value="Genomic_DNA"/>
</dbReference>
<reference evidence="16" key="1">
    <citation type="submission" date="2017-09" db="EMBL/GenBank/DDBJ databases">
        <title>Contemporary evolution of a Lepidopteran species, Heliothis virescens, in response to modern agricultural practices.</title>
        <authorList>
            <person name="Fritz M.L."/>
            <person name="Deyonke A.M."/>
            <person name="Papanicolaou A."/>
            <person name="Micinski S."/>
            <person name="Westbrook J."/>
            <person name="Gould F."/>
        </authorList>
    </citation>
    <scope>NUCLEOTIDE SEQUENCE [LARGE SCALE GENOMIC DNA]</scope>
    <source>
        <strain evidence="16">HvINT-</strain>
        <tissue evidence="16">Whole body</tissue>
    </source>
</reference>
<comment type="caution">
    <text evidence="16">The sequence shown here is derived from an EMBL/GenBank/DDBJ whole genome shotgun (WGS) entry which is preliminary data.</text>
</comment>
<keyword evidence="9" id="KW-0249">Electron transport</keyword>
<dbReference type="InterPro" id="IPR009947">
    <property type="entry name" value="NDUA7"/>
</dbReference>
<keyword evidence="6" id="KW-0813">Transport</keyword>
<dbReference type="GO" id="GO:0005743">
    <property type="term" value="C:mitochondrial inner membrane"/>
    <property type="evidence" value="ECO:0007669"/>
    <property type="project" value="UniProtKB-SubCell"/>
</dbReference>
<evidence type="ECO:0000256" key="7">
    <source>
        <dbReference type="ARBA" id="ARBA00022660"/>
    </source>
</evidence>
<proteinExistence type="inferred from homology"/>
<comment type="subunit">
    <text evidence="4">Complex I is composed of 45 different subunits.</text>
</comment>
<keyword evidence="7" id="KW-0679">Respiratory chain</keyword>
<keyword evidence="8" id="KW-0999">Mitochondrion inner membrane</keyword>
<keyword evidence="11" id="KW-0496">Mitochondrion</keyword>
<dbReference type="GO" id="GO:0006120">
    <property type="term" value="P:mitochondrial electron transport, NADH to ubiquinone"/>
    <property type="evidence" value="ECO:0007669"/>
    <property type="project" value="TreeGrafter"/>
</dbReference>
<name>A0A2A4J291_HELVI</name>
<comment type="subcellular location">
    <subcellularLocation>
        <location evidence="2">Mitochondrion inner membrane</location>
        <topology evidence="2">Peripheral membrane protein</topology>
        <orientation evidence="2">Matrix side</orientation>
    </subcellularLocation>
</comment>
<evidence type="ECO:0000256" key="5">
    <source>
        <dbReference type="ARBA" id="ARBA00016383"/>
    </source>
</evidence>
<protein>
    <recommendedName>
        <fullName evidence="5">NADH dehydrogenase [ubiquinone] 1 alpha subcomplex subunit 7</fullName>
    </recommendedName>
    <alternativeName>
        <fullName evidence="14">Complex I-B14.5a</fullName>
    </alternativeName>
    <alternativeName>
        <fullName evidence="13">NADH-ubiquinone oxidoreductase subunit B14.5a</fullName>
    </alternativeName>
</protein>
<keyword evidence="12" id="KW-0472">Membrane</keyword>
<evidence type="ECO:0000256" key="14">
    <source>
        <dbReference type="ARBA" id="ARBA00033401"/>
    </source>
</evidence>
<accession>A0A2A4J291</accession>
<feature type="region of interest" description="Disordered" evidence="15">
    <location>
        <begin position="62"/>
        <end position="110"/>
    </location>
</feature>
<evidence type="ECO:0000256" key="8">
    <source>
        <dbReference type="ARBA" id="ARBA00022792"/>
    </source>
</evidence>
<evidence type="ECO:0000256" key="10">
    <source>
        <dbReference type="ARBA" id="ARBA00022990"/>
    </source>
</evidence>
<sequence>MSKSKVVLRDISPVMQKFRDFLLGRKHTNALRFEPLLAARTQPQPEIPDGSSHKHAQNYYYTRDGRREVAPPMDLTKALLEASSDKGAPKQAANRRPTPGPVYQWDKHYE</sequence>
<evidence type="ECO:0000256" key="13">
    <source>
        <dbReference type="ARBA" id="ARBA00030360"/>
    </source>
</evidence>
<evidence type="ECO:0000256" key="4">
    <source>
        <dbReference type="ARBA" id="ARBA00011533"/>
    </source>
</evidence>
<gene>
    <name evidence="16" type="ORF">B5V51_9087</name>
</gene>
<evidence type="ECO:0000256" key="11">
    <source>
        <dbReference type="ARBA" id="ARBA00023128"/>
    </source>
</evidence>
<keyword evidence="10" id="KW-0007">Acetylation</keyword>
<evidence type="ECO:0000256" key="12">
    <source>
        <dbReference type="ARBA" id="ARBA00023136"/>
    </source>
</evidence>
<evidence type="ECO:0000256" key="9">
    <source>
        <dbReference type="ARBA" id="ARBA00022982"/>
    </source>
</evidence>
<evidence type="ECO:0000313" key="16">
    <source>
        <dbReference type="EMBL" id="PCG65512.1"/>
    </source>
</evidence>
<dbReference type="Pfam" id="PF07347">
    <property type="entry name" value="CI-B14_5a"/>
    <property type="match status" value="1"/>
</dbReference>
<evidence type="ECO:0000256" key="15">
    <source>
        <dbReference type="SAM" id="MobiDB-lite"/>
    </source>
</evidence>
<dbReference type="PANTHER" id="PTHR12485:SF1">
    <property type="entry name" value="NADH DEHYDROGENASE [UBIQUINONE] 1 ALPHA SUBCOMPLEX SUBUNIT 7"/>
    <property type="match status" value="1"/>
</dbReference>
<evidence type="ECO:0000256" key="3">
    <source>
        <dbReference type="ARBA" id="ARBA00005482"/>
    </source>
</evidence>
<evidence type="ECO:0000256" key="6">
    <source>
        <dbReference type="ARBA" id="ARBA00022448"/>
    </source>
</evidence>
<dbReference type="PANTHER" id="PTHR12485">
    <property type="entry name" value="NADH-UBIQUINONE OXIDOREDUCTASE SUBUNIT B"/>
    <property type="match status" value="1"/>
</dbReference>
<comment type="similarity">
    <text evidence="3">Belongs to the complex I NDUFA7 subunit family.</text>
</comment>
<evidence type="ECO:0000256" key="2">
    <source>
        <dbReference type="ARBA" id="ARBA00004443"/>
    </source>
</evidence>
<evidence type="ECO:0000256" key="1">
    <source>
        <dbReference type="ARBA" id="ARBA00003195"/>
    </source>
</evidence>
<comment type="function">
    <text evidence="1">Accessory subunit of the mitochondrial membrane respiratory chain NADH dehydrogenase (Complex I), that is believed not to be involved in catalysis. Complex I functions in the transfer of electrons from NADH to the respiratory chain. The immediate electron acceptor for the enzyme is believed to be ubiquinone.</text>
</comment>
<organism evidence="16">
    <name type="scientific">Heliothis virescens</name>
    <name type="common">Tobacco budworm moth</name>
    <dbReference type="NCBI Taxonomy" id="7102"/>
    <lineage>
        <taxon>Eukaryota</taxon>
        <taxon>Metazoa</taxon>
        <taxon>Ecdysozoa</taxon>
        <taxon>Arthropoda</taxon>
        <taxon>Hexapoda</taxon>
        <taxon>Insecta</taxon>
        <taxon>Pterygota</taxon>
        <taxon>Neoptera</taxon>
        <taxon>Endopterygota</taxon>
        <taxon>Lepidoptera</taxon>
        <taxon>Glossata</taxon>
        <taxon>Ditrysia</taxon>
        <taxon>Noctuoidea</taxon>
        <taxon>Noctuidae</taxon>
        <taxon>Heliothinae</taxon>
        <taxon>Heliothis</taxon>
    </lineage>
</organism>